<gene>
    <name evidence="2" type="ORF">TCHU04912_LOCUS1846</name>
</gene>
<reference evidence="2" key="1">
    <citation type="submission" date="2021-01" db="EMBL/GenBank/DDBJ databases">
        <authorList>
            <person name="Corre E."/>
            <person name="Pelletier E."/>
            <person name="Niang G."/>
            <person name="Scheremetjew M."/>
            <person name="Finn R."/>
            <person name="Kale V."/>
            <person name="Holt S."/>
            <person name="Cochrane G."/>
            <person name="Meng A."/>
            <person name="Brown T."/>
            <person name="Cohen L."/>
        </authorList>
    </citation>
    <scope>NUCLEOTIDE SEQUENCE</scope>
    <source>
        <strain evidence="2">PLY429</strain>
    </source>
</reference>
<organism evidence="2">
    <name type="scientific">Tetraselmis chuii</name>
    <dbReference type="NCBI Taxonomy" id="63592"/>
    <lineage>
        <taxon>Eukaryota</taxon>
        <taxon>Viridiplantae</taxon>
        <taxon>Chlorophyta</taxon>
        <taxon>core chlorophytes</taxon>
        <taxon>Chlorodendrophyceae</taxon>
        <taxon>Chlorodendrales</taxon>
        <taxon>Chlorodendraceae</taxon>
        <taxon>Tetraselmis</taxon>
    </lineage>
</organism>
<dbReference type="EMBL" id="HBGG01003917">
    <property type="protein sequence ID" value="CAD9199613.1"/>
    <property type="molecule type" value="Transcribed_RNA"/>
</dbReference>
<evidence type="ECO:0000313" key="2">
    <source>
        <dbReference type="EMBL" id="CAD9199613.1"/>
    </source>
</evidence>
<evidence type="ECO:0000256" key="1">
    <source>
        <dbReference type="SAM" id="MobiDB-lite"/>
    </source>
</evidence>
<dbReference type="AlphaFoldDB" id="A0A7S1SKV8"/>
<feature type="region of interest" description="Disordered" evidence="1">
    <location>
        <begin position="45"/>
        <end position="87"/>
    </location>
</feature>
<proteinExistence type="predicted"/>
<feature type="compositionally biased region" description="Low complexity" evidence="1">
    <location>
        <begin position="68"/>
        <end position="87"/>
    </location>
</feature>
<protein>
    <submittedName>
        <fullName evidence="2">Uncharacterized protein</fullName>
    </submittedName>
</protein>
<name>A0A7S1SKV8_9CHLO</name>
<sequence length="147" mass="14641">MMADGSVSVTYDGTPRIRNAASIVGLSKGGSSVSLDMSEAGECAALTTPAPPSPTTTTTTPAAPPPTTTTTTAPPVTSTTPSPAPSTDLLCLEVNGDINVEWIDAGERATCVAANGDQIGSAVDCSGSFLVERMSSPQAALLAVCVL</sequence>
<accession>A0A7S1SKV8</accession>